<dbReference type="InterPro" id="IPR012341">
    <property type="entry name" value="6hp_glycosidase-like_sf"/>
</dbReference>
<sequence length="793" mass="91092">MTLDENFFVERGAVRCGEGIPQMPRWFTDSRLAFSLEEHSVTEVAWYEKNCGTVFMRHLWDGFRYYIEQDGLNYRPVYRNTVVRPWGVEAEWPLEDHVFSHKVLAVDETMVFELTAPADLPPGCRFKFDFNTAFALSYSDRLDFRHPTGPGREWKEWAFDPDGNVLVGGYRLAETEFPQAYDFCCVFGADFPMEYRIDEKGNVHVLTGPELQPGQTCRLMISFARERERAMTRNRAFIEEADEKIGQQYERYRQLADSVPRLRSPYQDLNRYFELLPHYHESLKVTDIPGAVRAKTWRYWVWGWDGMTNNSATAYWGDTRHIGDMLDFYRETADPEGGIVHWYEYDMSIKEVSMVPAQCIYLVLLQLYADQTADLEQVRKNYDFAVRIYRMAAATEVGESGMTQGQSLFPDYRDLIGETGDDISALNNSIFYCASRSMNRLAALMGDEAVRQESARFAERMEAGFMDRFFDTEKGFPVSSLEASTGRPREVFQMCSLRWENDYYYDLVRPVMERCMDFVETHLVCRSGIREVPRWCPAYGADANQLQAWWPVADESFVRMANALDRKDLLERWVGWLEYWYGQLSCPEAVSCHIETDRPETDRWSALKGAWQAFAMRTWYQGIVHGVVGVDADAGGITFHPYSGEEMVLEGLHYLGKTFDFSMQGSGPFIETLEVGGRTVRGTNKLPLECYQDKNHVAVTVRRVAEPPYPLMITRGNGAVLKDYQSSGNQIETRLQGAGLVRLELWAESMPEVRLNGSPVSVEYDADSKGAIVALELEPDGNEQLHISMSQGV</sequence>
<proteinExistence type="predicted"/>
<organism evidence="1 2">
    <name type="scientific">Pontiella desulfatans</name>
    <dbReference type="NCBI Taxonomy" id="2750659"/>
    <lineage>
        <taxon>Bacteria</taxon>
        <taxon>Pseudomonadati</taxon>
        <taxon>Kiritimatiellota</taxon>
        <taxon>Kiritimatiellia</taxon>
        <taxon>Kiritimatiellales</taxon>
        <taxon>Pontiellaceae</taxon>
        <taxon>Pontiella</taxon>
    </lineage>
</organism>
<dbReference type="Proteomes" id="UP000366872">
    <property type="component" value="Unassembled WGS sequence"/>
</dbReference>
<dbReference type="InterPro" id="IPR008928">
    <property type="entry name" value="6-hairpin_glycosidase_sf"/>
</dbReference>
<keyword evidence="2" id="KW-1185">Reference proteome</keyword>
<protein>
    <recommendedName>
        <fullName evidence="3">Alpha-L-rhamnosidase six-hairpin glycosidase domain-containing protein</fullName>
    </recommendedName>
</protein>
<name>A0A6C2U8P6_PONDE</name>
<evidence type="ECO:0008006" key="3">
    <source>
        <dbReference type="Google" id="ProtNLM"/>
    </source>
</evidence>
<dbReference type="GO" id="GO:0005975">
    <property type="term" value="P:carbohydrate metabolic process"/>
    <property type="evidence" value="ECO:0007669"/>
    <property type="project" value="InterPro"/>
</dbReference>
<evidence type="ECO:0000313" key="1">
    <source>
        <dbReference type="EMBL" id="VGO16249.1"/>
    </source>
</evidence>
<dbReference type="EMBL" id="CAAHFG010000003">
    <property type="protein sequence ID" value="VGO16249.1"/>
    <property type="molecule type" value="Genomic_DNA"/>
</dbReference>
<dbReference type="RefSeq" id="WP_136081782.1">
    <property type="nucleotide sequence ID" value="NZ_CAAHFG010000003.1"/>
</dbReference>
<dbReference type="Gene3D" id="1.50.10.10">
    <property type="match status" value="1"/>
</dbReference>
<accession>A0A6C2U8P6</accession>
<gene>
    <name evidence="1" type="ORF">PDESU_04840</name>
</gene>
<dbReference type="AlphaFoldDB" id="A0A6C2U8P6"/>
<reference evidence="1 2" key="1">
    <citation type="submission" date="2019-04" db="EMBL/GenBank/DDBJ databases">
        <authorList>
            <person name="Van Vliet M D."/>
        </authorList>
    </citation>
    <scope>NUCLEOTIDE SEQUENCE [LARGE SCALE GENOMIC DNA]</scope>
    <source>
        <strain evidence="1 2">F1</strain>
    </source>
</reference>
<evidence type="ECO:0000313" key="2">
    <source>
        <dbReference type="Proteomes" id="UP000366872"/>
    </source>
</evidence>
<dbReference type="SUPFAM" id="SSF48208">
    <property type="entry name" value="Six-hairpin glycosidases"/>
    <property type="match status" value="1"/>
</dbReference>